<name>C5WCG8_9ENTR</name>
<dbReference type="Proteomes" id="UP000061704">
    <property type="component" value="Chromosome"/>
</dbReference>
<keyword evidence="1" id="KW-0547">Nucleotide-binding</keyword>
<dbReference type="InterPro" id="IPR005654">
    <property type="entry name" value="ATPase_AFG1-like"/>
</dbReference>
<protein>
    <recommendedName>
        <fullName evidence="5">Cell division protein ZapE</fullName>
    </recommendedName>
</protein>
<dbReference type="EMBL" id="AP010872">
    <property type="protein sequence ID" value="BAH83024.1"/>
    <property type="molecule type" value="Genomic_DNA"/>
</dbReference>
<dbReference type="AlphaFoldDB" id="C5WCG8"/>
<evidence type="ECO:0000313" key="4">
    <source>
        <dbReference type="Proteomes" id="UP000061704"/>
    </source>
</evidence>
<keyword evidence="4" id="KW-1185">Reference proteome</keyword>
<dbReference type="PANTHER" id="PTHR12169">
    <property type="entry name" value="ATPASE N2B"/>
    <property type="match status" value="1"/>
</dbReference>
<dbReference type="GO" id="GO:0051301">
    <property type="term" value="P:cell division"/>
    <property type="evidence" value="ECO:0007669"/>
    <property type="project" value="TreeGrafter"/>
</dbReference>
<dbReference type="NCBIfam" id="NF040713">
    <property type="entry name" value="ZapE"/>
    <property type="match status" value="1"/>
</dbReference>
<dbReference type="OrthoDB" id="9774491at2"/>
<evidence type="ECO:0000256" key="2">
    <source>
        <dbReference type="ARBA" id="ARBA00022840"/>
    </source>
</evidence>
<dbReference type="KEGG" id="icp:ICMP_163"/>
<dbReference type="PANTHER" id="PTHR12169:SF6">
    <property type="entry name" value="AFG1-LIKE ATPASE"/>
    <property type="match status" value="1"/>
</dbReference>
<evidence type="ECO:0000256" key="1">
    <source>
        <dbReference type="ARBA" id="ARBA00022741"/>
    </source>
</evidence>
<proteinExistence type="predicted"/>
<dbReference type="Gene3D" id="3.40.50.300">
    <property type="entry name" value="P-loop containing nucleotide triphosphate hydrolases"/>
    <property type="match status" value="1"/>
</dbReference>
<dbReference type="SUPFAM" id="SSF52540">
    <property type="entry name" value="P-loop containing nucleoside triphosphate hydrolases"/>
    <property type="match status" value="1"/>
</dbReference>
<gene>
    <name evidence="3" type="primary">yhcM</name>
    <name evidence="3" type="ORF">ICMP_163</name>
</gene>
<accession>C5WCG8</accession>
<evidence type="ECO:0008006" key="5">
    <source>
        <dbReference type="Google" id="ProtNLM"/>
    </source>
</evidence>
<dbReference type="GO" id="GO:0032153">
    <property type="term" value="C:cell division site"/>
    <property type="evidence" value="ECO:0007669"/>
    <property type="project" value="TreeGrafter"/>
</dbReference>
<dbReference type="InterPro" id="IPR027417">
    <property type="entry name" value="P-loop_NTPase"/>
</dbReference>
<dbReference type="GO" id="GO:0005524">
    <property type="term" value="F:ATP binding"/>
    <property type="evidence" value="ECO:0007669"/>
    <property type="project" value="UniProtKB-KW"/>
</dbReference>
<reference evidence="3 4" key="1">
    <citation type="journal article" date="2011" name="Genome Biol. Evol.">
        <title>Reductive evolution of bacterial genome in insect gut environment.</title>
        <authorList>
            <person name="Nikoh N."/>
            <person name="Hosokawa T."/>
            <person name="Ohshima K."/>
            <person name="Hattori M."/>
            <person name="Fukatsu T."/>
        </authorList>
    </citation>
    <scope>NUCLEOTIDE SEQUENCE [LARGE SCALE GENOMIC DNA]</scope>
    <source>
        <strain evidence="3 4">Mpkobe</strain>
    </source>
</reference>
<evidence type="ECO:0000313" key="3">
    <source>
        <dbReference type="EMBL" id="BAH83024.1"/>
    </source>
</evidence>
<dbReference type="GO" id="GO:0005737">
    <property type="term" value="C:cytoplasm"/>
    <property type="evidence" value="ECO:0007669"/>
    <property type="project" value="TreeGrafter"/>
</dbReference>
<sequence length="376" mass="43804">MNTSSLLSQYKEILLRKNYKPDIMQYNLIVKLHKLQQNLLEYPGVISSSKKGLFNYLFSGLLKKPVYVPKINGIYIWGGVGRGKTWLMDLFFDSLITKRKLRLHFNRFMLRIHQELAYRDKLIDPLLGLADSFKKNIDILCFDEFFVSDIADAILLGSLLQAMFSRGIILIATSNFHPDELYRNGLRRDIFIPAIEQIKSHCDIVNIGSNIDYRLCYSRLANVWYCPLNEATNKAMLNMFNMISGQLYIEPIKLKVNHRIIQTLGAANRVLAIEFAVICGEERSRDDYIEIANCFHSVFLFNLPARICELINQMQRFIMLIDEFYDRHVKLIASAETALSDIYKNEYTNFAYQRCFSKLQEMQSTKYINLPHLPET</sequence>
<organism evidence="3 4">
    <name type="scientific">Candidatus Ishikawaella capsulata Mpkobe</name>
    <dbReference type="NCBI Taxonomy" id="476281"/>
    <lineage>
        <taxon>Bacteria</taxon>
        <taxon>Pseudomonadati</taxon>
        <taxon>Pseudomonadota</taxon>
        <taxon>Gammaproteobacteria</taxon>
        <taxon>Enterobacterales</taxon>
        <taxon>Enterobacteriaceae</taxon>
        <taxon>Candidatus Ishikawella</taxon>
    </lineage>
</organism>
<keyword evidence="2" id="KW-0067">ATP-binding</keyword>
<dbReference type="GO" id="GO:0016887">
    <property type="term" value="F:ATP hydrolysis activity"/>
    <property type="evidence" value="ECO:0007669"/>
    <property type="project" value="InterPro"/>
</dbReference>
<dbReference type="HOGENOM" id="CLU_008681_0_4_6"/>
<dbReference type="Pfam" id="PF03969">
    <property type="entry name" value="AFG1_ATPase"/>
    <property type="match status" value="1"/>
</dbReference>
<dbReference type="RefSeq" id="WP_041068871.1">
    <property type="nucleotide sequence ID" value="NZ_AP010872.1"/>
</dbReference>
<dbReference type="STRING" id="476281.ICMP_163"/>